<dbReference type="EMBL" id="LN829119">
    <property type="protein sequence ID" value="CPR21827.1"/>
    <property type="molecule type" value="Genomic_DNA"/>
</dbReference>
<dbReference type="Proteomes" id="UP000033187">
    <property type="component" value="Chromosome 1"/>
</dbReference>
<evidence type="ECO:0000313" key="3">
    <source>
        <dbReference type="EMBL" id="CPR21827.1"/>
    </source>
</evidence>
<protein>
    <recommendedName>
        <fullName evidence="5">Transmembrane protein</fullName>
    </recommendedName>
</protein>
<organism evidence="3 4">
    <name type="scientific">Candidatus Filomicrobium marinum</name>
    <dbReference type="NCBI Taxonomy" id="1608628"/>
    <lineage>
        <taxon>Bacteria</taxon>
        <taxon>Pseudomonadati</taxon>
        <taxon>Pseudomonadota</taxon>
        <taxon>Alphaproteobacteria</taxon>
        <taxon>Hyphomicrobiales</taxon>
        <taxon>Hyphomicrobiaceae</taxon>
        <taxon>Filomicrobium</taxon>
    </lineage>
</organism>
<dbReference type="RefSeq" id="WP_046478494.1">
    <property type="nucleotide sequence ID" value="NZ_LN829118.1"/>
</dbReference>
<accession>A0A0D6JJE2</accession>
<evidence type="ECO:0000256" key="2">
    <source>
        <dbReference type="SAM" id="Phobius"/>
    </source>
</evidence>
<feature type="transmembrane region" description="Helical" evidence="2">
    <location>
        <begin position="21"/>
        <end position="48"/>
    </location>
</feature>
<gene>
    <name evidence="3" type="ORF">YBN1229_v1_3260</name>
</gene>
<feature type="region of interest" description="Disordered" evidence="1">
    <location>
        <begin position="92"/>
        <end position="115"/>
    </location>
</feature>
<evidence type="ECO:0008006" key="5">
    <source>
        <dbReference type="Google" id="ProtNLM"/>
    </source>
</evidence>
<dbReference type="AlphaFoldDB" id="A0A0D6JJE2"/>
<evidence type="ECO:0000313" key="4">
    <source>
        <dbReference type="Proteomes" id="UP000033187"/>
    </source>
</evidence>
<reference evidence="4" key="1">
    <citation type="submission" date="2015-02" db="EMBL/GenBank/DDBJ databases">
        <authorList>
            <person name="Chooi Y.-H."/>
        </authorList>
    </citation>
    <scope>NUCLEOTIDE SEQUENCE [LARGE SCALE GENOMIC DNA]</scope>
    <source>
        <strain evidence="4">strain Y</strain>
    </source>
</reference>
<feature type="transmembrane region" description="Helical" evidence="2">
    <location>
        <begin position="54"/>
        <end position="80"/>
    </location>
</feature>
<proteinExistence type="predicted"/>
<keyword evidence="2" id="KW-1133">Transmembrane helix</keyword>
<keyword evidence="4" id="KW-1185">Reference proteome</keyword>
<keyword evidence="2" id="KW-0472">Membrane</keyword>
<keyword evidence="2" id="KW-0812">Transmembrane</keyword>
<dbReference type="KEGG" id="fil:BN1229_v1_2654"/>
<dbReference type="KEGG" id="fiy:BN1229_v1_3260"/>
<evidence type="ECO:0000256" key="1">
    <source>
        <dbReference type="SAM" id="MobiDB-lite"/>
    </source>
</evidence>
<name>A0A0D6JJE2_9HYPH</name>
<sequence>MSTDSAVRQSGTVTQRGSVSTLGLWVTGLSVSLLVVTTFIMLTMGLLIGFSASFGLPLVVTEVLAAPIVLITLWMAVWTCSRVIDVEKRLAKGAGGPPDPAMHLLKPWVTTNESR</sequence>